<dbReference type="HOGENOM" id="CLU_1572831_0_0_1"/>
<name>A0A0D3B4W3_BRAOL</name>
<feature type="compositionally biased region" description="Basic and acidic residues" evidence="1">
    <location>
        <begin position="41"/>
        <end position="50"/>
    </location>
</feature>
<accession>A0A0D3B4W3</accession>
<dbReference type="Proteomes" id="UP000032141">
    <property type="component" value="Chromosome C3"/>
</dbReference>
<evidence type="ECO:0000313" key="3">
    <source>
        <dbReference type="Proteomes" id="UP000032141"/>
    </source>
</evidence>
<proteinExistence type="predicted"/>
<evidence type="ECO:0000256" key="1">
    <source>
        <dbReference type="SAM" id="MobiDB-lite"/>
    </source>
</evidence>
<dbReference type="EnsemblPlants" id="Bo3g027910.1">
    <property type="protein sequence ID" value="Bo3g027910.1"/>
    <property type="gene ID" value="Bo3g027910"/>
</dbReference>
<protein>
    <submittedName>
        <fullName evidence="2">Uncharacterized protein</fullName>
    </submittedName>
</protein>
<sequence>MEGTYVDFHIFNDARLRIRQRRAGLSESKTCREVCSGTGDSPERDRRREPNTPVNVADLVIPPQSREPCIRRQATLWIVIDLYITPFYLVETVKNFGIEGAEEFLLDPKNGVTKVKEELAIHKISLEYRITFLQVLCLYFVLFGQINGKVKLGGAQPPETFKSAFEAASA</sequence>
<feature type="region of interest" description="Disordered" evidence="1">
    <location>
        <begin position="32"/>
        <end position="51"/>
    </location>
</feature>
<organism evidence="2 3">
    <name type="scientific">Brassica oleracea var. oleracea</name>
    <dbReference type="NCBI Taxonomy" id="109376"/>
    <lineage>
        <taxon>Eukaryota</taxon>
        <taxon>Viridiplantae</taxon>
        <taxon>Streptophyta</taxon>
        <taxon>Embryophyta</taxon>
        <taxon>Tracheophyta</taxon>
        <taxon>Spermatophyta</taxon>
        <taxon>Magnoliopsida</taxon>
        <taxon>eudicotyledons</taxon>
        <taxon>Gunneridae</taxon>
        <taxon>Pentapetalae</taxon>
        <taxon>rosids</taxon>
        <taxon>malvids</taxon>
        <taxon>Brassicales</taxon>
        <taxon>Brassicaceae</taxon>
        <taxon>Brassiceae</taxon>
        <taxon>Brassica</taxon>
    </lineage>
</organism>
<keyword evidence="3" id="KW-1185">Reference proteome</keyword>
<reference evidence="2" key="2">
    <citation type="submission" date="2015-03" db="UniProtKB">
        <authorList>
            <consortium name="EnsemblPlants"/>
        </authorList>
    </citation>
    <scope>IDENTIFICATION</scope>
</reference>
<dbReference type="STRING" id="109376.A0A0D3B4W3"/>
<evidence type="ECO:0000313" key="2">
    <source>
        <dbReference type="EnsemblPlants" id="Bo3g027910.1"/>
    </source>
</evidence>
<reference evidence="2 3" key="1">
    <citation type="journal article" date="2014" name="Genome Biol.">
        <title>Transcriptome and methylome profiling reveals relics of genome dominance in the mesopolyploid Brassica oleracea.</title>
        <authorList>
            <person name="Parkin I.A."/>
            <person name="Koh C."/>
            <person name="Tang H."/>
            <person name="Robinson S.J."/>
            <person name="Kagale S."/>
            <person name="Clarke W.E."/>
            <person name="Town C.D."/>
            <person name="Nixon J."/>
            <person name="Krishnakumar V."/>
            <person name="Bidwell S.L."/>
            <person name="Denoeud F."/>
            <person name="Belcram H."/>
            <person name="Links M.G."/>
            <person name="Just J."/>
            <person name="Clarke C."/>
            <person name="Bender T."/>
            <person name="Huebert T."/>
            <person name="Mason A.S."/>
            <person name="Pires J.C."/>
            <person name="Barker G."/>
            <person name="Moore J."/>
            <person name="Walley P.G."/>
            <person name="Manoli S."/>
            <person name="Batley J."/>
            <person name="Edwards D."/>
            <person name="Nelson M.N."/>
            <person name="Wang X."/>
            <person name="Paterson A.H."/>
            <person name="King G."/>
            <person name="Bancroft I."/>
            <person name="Chalhoub B."/>
            <person name="Sharpe A.G."/>
        </authorList>
    </citation>
    <scope>NUCLEOTIDE SEQUENCE</scope>
    <source>
        <strain evidence="2 3">cv. TO1000</strain>
    </source>
</reference>
<dbReference type="Gramene" id="Bo3g027910.1">
    <property type="protein sequence ID" value="Bo3g027910.1"/>
    <property type="gene ID" value="Bo3g027910"/>
</dbReference>
<dbReference type="AlphaFoldDB" id="A0A0D3B4W3"/>